<feature type="chain" id="PRO_5042215044" description="ZP domain-containing protein" evidence="1">
    <location>
        <begin position="28"/>
        <end position="220"/>
    </location>
</feature>
<dbReference type="InterPro" id="IPR055356">
    <property type="entry name" value="ZP-N"/>
</dbReference>
<gene>
    <name evidence="3" type="ORF">QTP70_029056</name>
</gene>
<dbReference type="GO" id="GO:0032190">
    <property type="term" value="F:acrosin binding"/>
    <property type="evidence" value="ECO:0007669"/>
    <property type="project" value="TreeGrafter"/>
</dbReference>
<dbReference type="PANTHER" id="PTHR11576">
    <property type="entry name" value="ZONA PELLUCIDA SPERM-BINDING PROTEIN 3"/>
    <property type="match status" value="1"/>
</dbReference>
<proteinExistence type="predicted"/>
<dbReference type="GO" id="GO:0031012">
    <property type="term" value="C:extracellular matrix"/>
    <property type="evidence" value="ECO:0007669"/>
    <property type="project" value="TreeGrafter"/>
</dbReference>
<dbReference type="Proteomes" id="UP001274896">
    <property type="component" value="Unassembled WGS sequence"/>
</dbReference>
<dbReference type="FunFam" id="2.60.40.3210:FF:000001">
    <property type="entry name" value="Zona pellucida sperm-binding protein 3"/>
    <property type="match status" value="1"/>
</dbReference>
<protein>
    <recommendedName>
        <fullName evidence="2">ZP domain-containing protein</fullName>
    </recommendedName>
</protein>
<evidence type="ECO:0000313" key="3">
    <source>
        <dbReference type="EMBL" id="KAK3509334.1"/>
    </source>
</evidence>
<keyword evidence="1" id="KW-0732">Signal</keyword>
<dbReference type="Gene3D" id="2.60.40.3210">
    <property type="entry name" value="Zona pellucida, ZP-N domain"/>
    <property type="match status" value="1"/>
</dbReference>
<dbReference type="AlphaFoldDB" id="A0AAE0PW93"/>
<feature type="domain" description="ZP" evidence="2">
    <location>
        <begin position="60"/>
        <end position="220"/>
    </location>
</feature>
<feature type="signal peptide" evidence="1">
    <location>
        <begin position="1"/>
        <end position="27"/>
    </location>
</feature>
<evidence type="ECO:0000259" key="2">
    <source>
        <dbReference type="PROSITE" id="PS51034"/>
    </source>
</evidence>
<organism evidence="3 4">
    <name type="scientific">Hemibagrus guttatus</name>
    <dbReference type="NCBI Taxonomy" id="175788"/>
    <lineage>
        <taxon>Eukaryota</taxon>
        <taxon>Metazoa</taxon>
        <taxon>Chordata</taxon>
        <taxon>Craniata</taxon>
        <taxon>Vertebrata</taxon>
        <taxon>Euteleostomi</taxon>
        <taxon>Actinopterygii</taxon>
        <taxon>Neopterygii</taxon>
        <taxon>Teleostei</taxon>
        <taxon>Ostariophysi</taxon>
        <taxon>Siluriformes</taxon>
        <taxon>Bagridae</taxon>
        <taxon>Hemibagrus</taxon>
    </lineage>
</organism>
<dbReference type="GO" id="GO:0007339">
    <property type="term" value="P:binding of sperm to zona pellucida"/>
    <property type="evidence" value="ECO:0007669"/>
    <property type="project" value="TreeGrafter"/>
</dbReference>
<sequence length="220" mass="24257">MLGVMCVLCVQFGRILMITQHAGDAEAHVFNSLEDECVSVTECLKSPRNLDIPLRTISVTCSPSAMVVHVKADLFDLGVPVNPEHVTLGERCGVTKASSEEFIIHATLMDCGTHYWLTEHSLIYTNVLVYAPVPSVHGVIRQEKVSVPVQCVYRRYVGKFNVDSISVVPSWLPHLSAHSTEHTLHFTLRLMATDWQATRGGVYFLGDVKKHGGICVCTPA</sequence>
<dbReference type="GO" id="GO:0035803">
    <property type="term" value="P:egg coat formation"/>
    <property type="evidence" value="ECO:0007669"/>
    <property type="project" value="TreeGrafter"/>
</dbReference>
<evidence type="ECO:0000313" key="4">
    <source>
        <dbReference type="Proteomes" id="UP001274896"/>
    </source>
</evidence>
<comment type="caution">
    <text evidence="3">The sequence shown here is derived from an EMBL/GenBank/DDBJ whole genome shotgun (WGS) entry which is preliminary data.</text>
</comment>
<name>A0AAE0PW93_9TELE</name>
<dbReference type="PANTHER" id="PTHR11576:SF2">
    <property type="entry name" value="ZONA PELLUCIDA SPERM-BINDING PROTEIN 3"/>
    <property type="match status" value="1"/>
</dbReference>
<dbReference type="PROSITE" id="PS51034">
    <property type="entry name" value="ZP_2"/>
    <property type="match status" value="1"/>
</dbReference>
<dbReference type="EMBL" id="JAUCMX010000027">
    <property type="protein sequence ID" value="KAK3509334.1"/>
    <property type="molecule type" value="Genomic_DNA"/>
</dbReference>
<evidence type="ECO:0000256" key="1">
    <source>
        <dbReference type="SAM" id="SignalP"/>
    </source>
</evidence>
<dbReference type="Pfam" id="PF23344">
    <property type="entry name" value="ZP-N"/>
    <property type="match status" value="1"/>
</dbReference>
<dbReference type="InterPro" id="IPR001507">
    <property type="entry name" value="ZP_dom"/>
</dbReference>
<keyword evidence="4" id="KW-1185">Reference proteome</keyword>
<reference evidence="3" key="1">
    <citation type="submission" date="2023-06" db="EMBL/GenBank/DDBJ databases">
        <title>Male Hemibagrus guttatus genome.</title>
        <authorList>
            <person name="Bian C."/>
        </authorList>
    </citation>
    <scope>NUCLEOTIDE SEQUENCE</scope>
    <source>
        <strain evidence="3">Male_cb2023</strain>
        <tissue evidence="3">Muscle</tissue>
    </source>
</reference>
<accession>A0AAE0PW93</accession>
<dbReference type="GO" id="GO:2000344">
    <property type="term" value="P:positive regulation of acrosome reaction"/>
    <property type="evidence" value="ECO:0007669"/>
    <property type="project" value="TreeGrafter"/>
</dbReference>